<name>A0A2W5RWX5_CERSP</name>
<dbReference type="Proteomes" id="UP000248975">
    <property type="component" value="Unassembled WGS sequence"/>
</dbReference>
<reference evidence="2 3" key="1">
    <citation type="submission" date="2017-08" db="EMBL/GenBank/DDBJ databases">
        <title>Infants hospitalized years apart are colonized by the same room-sourced microbial strains.</title>
        <authorList>
            <person name="Brooks B."/>
            <person name="Olm M.R."/>
            <person name="Firek B.A."/>
            <person name="Baker R."/>
            <person name="Thomas B.C."/>
            <person name="Morowitz M.J."/>
            <person name="Banfield J.F."/>
        </authorList>
    </citation>
    <scope>NUCLEOTIDE SEQUENCE [LARGE SCALE GENOMIC DNA]</scope>
    <source>
        <strain evidence="2">S2_003_000_R2_11</strain>
    </source>
</reference>
<evidence type="ECO:0000313" key="2">
    <source>
        <dbReference type="EMBL" id="PZQ95188.1"/>
    </source>
</evidence>
<dbReference type="AlphaFoldDB" id="A0A2W5RWX5"/>
<gene>
    <name evidence="2" type="ORF">DI533_20265</name>
</gene>
<protein>
    <submittedName>
        <fullName evidence="2">Uncharacterized protein</fullName>
    </submittedName>
</protein>
<evidence type="ECO:0000313" key="3">
    <source>
        <dbReference type="Proteomes" id="UP000248975"/>
    </source>
</evidence>
<organism evidence="2 3">
    <name type="scientific">Cereibacter sphaeroides</name>
    <name type="common">Rhodobacter sphaeroides</name>
    <dbReference type="NCBI Taxonomy" id="1063"/>
    <lineage>
        <taxon>Bacteria</taxon>
        <taxon>Pseudomonadati</taxon>
        <taxon>Pseudomonadota</taxon>
        <taxon>Alphaproteobacteria</taxon>
        <taxon>Rhodobacterales</taxon>
        <taxon>Paracoccaceae</taxon>
        <taxon>Cereibacter</taxon>
    </lineage>
</organism>
<feature type="region of interest" description="Disordered" evidence="1">
    <location>
        <begin position="26"/>
        <end position="48"/>
    </location>
</feature>
<sequence>MAWFVALLIGLAINIVAYLIMPKPKQQKPDAATDMDNPTAESGRPLPVPFGTITVKGGNILWYGEKALREYDKGKGGKR</sequence>
<proteinExistence type="predicted"/>
<dbReference type="EMBL" id="QFQS01000009">
    <property type="protein sequence ID" value="PZQ95188.1"/>
    <property type="molecule type" value="Genomic_DNA"/>
</dbReference>
<evidence type="ECO:0000256" key="1">
    <source>
        <dbReference type="SAM" id="MobiDB-lite"/>
    </source>
</evidence>
<accession>A0A2W5RWX5</accession>
<comment type="caution">
    <text evidence="2">The sequence shown here is derived from an EMBL/GenBank/DDBJ whole genome shotgun (WGS) entry which is preliminary data.</text>
</comment>